<evidence type="ECO:0000256" key="7">
    <source>
        <dbReference type="ARBA" id="ARBA00046081"/>
    </source>
</evidence>
<keyword evidence="5" id="KW-0839">Vasoconstrictor</keyword>
<evidence type="ECO:0000256" key="6">
    <source>
        <dbReference type="ARBA" id="ARBA00040197"/>
    </source>
</evidence>
<dbReference type="GO" id="GO:0003100">
    <property type="term" value="P:regulation of systemic arterial blood pressure by endothelin"/>
    <property type="evidence" value="ECO:0007669"/>
    <property type="project" value="TreeGrafter"/>
</dbReference>
<dbReference type="GO" id="GO:0005179">
    <property type="term" value="F:hormone activity"/>
    <property type="evidence" value="ECO:0007669"/>
    <property type="project" value="TreeGrafter"/>
</dbReference>
<dbReference type="InterPro" id="IPR020475">
    <property type="entry name" value="Endothelin"/>
</dbReference>
<dbReference type="AlphaFoldDB" id="A0A4W5RBG8"/>
<keyword evidence="3" id="KW-0964">Secreted</keyword>
<dbReference type="InterPro" id="IPR019764">
    <property type="entry name" value="Endothelin_toxin_CS"/>
</dbReference>
<dbReference type="GO" id="GO:0019229">
    <property type="term" value="P:regulation of vasoconstriction"/>
    <property type="evidence" value="ECO:0007669"/>
    <property type="project" value="InterPro"/>
</dbReference>
<dbReference type="GeneTree" id="ENSGT00950000183053"/>
<keyword evidence="10" id="KW-1185">Reference proteome</keyword>
<evidence type="ECO:0000256" key="4">
    <source>
        <dbReference type="ARBA" id="ARBA00022858"/>
    </source>
</evidence>
<reference evidence="9" key="3">
    <citation type="submission" date="2025-09" db="UniProtKB">
        <authorList>
            <consortium name="Ensembl"/>
        </authorList>
    </citation>
    <scope>IDENTIFICATION</scope>
</reference>
<evidence type="ECO:0000313" key="9">
    <source>
        <dbReference type="Ensembl" id="ENSHHUP00000085972.1"/>
    </source>
</evidence>
<reference evidence="10" key="1">
    <citation type="submission" date="2018-06" db="EMBL/GenBank/DDBJ databases">
        <title>Genome assembly of Danube salmon.</title>
        <authorList>
            <person name="Macqueen D.J."/>
            <person name="Gundappa M.K."/>
        </authorList>
    </citation>
    <scope>NUCLEOTIDE SEQUENCE [LARGE SCALE GENOMIC DNA]</scope>
</reference>
<reference evidence="9" key="2">
    <citation type="submission" date="2025-08" db="UniProtKB">
        <authorList>
            <consortium name="Ensembl"/>
        </authorList>
    </citation>
    <scope>IDENTIFICATION</scope>
</reference>
<name>A0A4W5RBG8_9TELE</name>
<protein>
    <recommendedName>
        <fullName evidence="6">Endothelin-1</fullName>
    </recommendedName>
</protein>
<dbReference type="PROSITE" id="PS00270">
    <property type="entry name" value="ENDOTHELIN"/>
    <property type="match status" value="2"/>
</dbReference>
<comment type="similarity">
    <text evidence="2">Belongs to the endothelin/sarafotoxin family.</text>
</comment>
<comment type="subcellular location">
    <subcellularLocation>
        <location evidence="1">Secreted</location>
    </subcellularLocation>
</comment>
<evidence type="ECO:0000259" key="8">
    <source>
        <dbReference type="SMART" id="SM00272"/>
    </source>
</evidence>
<dbReference type="Pfam" id="PF00322">
    <property type="entry name" value="Endothelin"/>
    <property type="match status" value="1"/>
</dbReference>
<dbReference type="PANTHER" id="PTHR13874">
    <property type="entry name" value="ENDOTHELIN"/>
    <property type="match status" value="1"/>
</dbReference>
<dbReference type="SMART" id="SM00272">
    <property type="entry name" value="END"/>
    <property type="match status" value="2"/>
</dbReference>
<evidence type="ECO:0000313" key="10">
    <source>
        <dbReference type="Proteomes" id="UP000314982"/>
    </source>
</evidence>
<evidence type="ECO:0000256" key="2">
    <source>
        <dbReference type="ARBA" id="ARBA00010959"/>
    </source>
</evidence>
<accession>A0A4W5RBG8</accession>
<organism evidence="9 10">
    <name type="scientific">Hucho hucho</name>
    <name type="common">huchen</name>
    <dbReference type="NCBI Taxonomy" id="62062"/>
    <lineage>
        <taxon>Eukaryota</taxon>
        <taxon>Metazoa</taxon>
        <taxon>Chordata</taxon>
        <taxon>Craniata</taxon>
        <taxon>Vertebrata</taxon>
        <taxon>Euteleostomi</taxon>
        <taxon>Actinopterygii</taxon>
        <taxon>Neopterygii</taxon>
        <taxon>Teleostei</taxon>
        <taxon>Protacanthopterygii</taxon>
        <taxon>Salmoniformes</taxon>
        <taxon>Salmonidae</taxon>
        <taxon>Salmoninae</taxon>
        <taxon>Hucho</taxon>
    </lineage>
</organism>
<proteinExistence type="inferred from homology"/>
<dbReference type="Proteomes" id="UP000314982">
    <property type="component" value="Unassembled WGS sequence"/>
</dbReference>
<evidence type="ECO:0000256" key="5">
    <source>
        <dbReference type="ARBA" id="ARBA00023322"/>
    </source>
</evidence>
<dbReference type="Ensembl" id="ENSHHUT00000088657.1">
    <property type="protein sequence ID" value="ENSHHUP00000085972.1"/>
    <property type="gene ID" value="ENSHHUG00000049766.1"/>
</dbReference>
<dbReference type="InterPro" id="IPR001928">
    <property type="entry name" value="Endothln-like_toxin"/>
</dbReference>
<dbReference type="GO" id="GO:0014826">
    <property type="term" value="P:vein smooth muscle contraction"/>
    <property type="evidence" value="ECO:0007669"/>
    <property type="project" value="TreeGrafter"/>
</dbReference>
<comment type="function">
    <text evidence="7">Endothelins are endothelium-derived vasoconstrictor peptides. Probable ligand for G-protein coupled receptors EDNRA and EDNRB which activates PTK2B, BCAR1, BCAR3 and, GTPases RAP1 and RHOA cascade in glomerular mesangial cells. Also binds the DEAR/FBXW7-AS1 receptor. Promotes mesenteric arterial wall remodeling via activation of ROCK signaling and subsequent colocalization of NFATC3 with F-actin filaments. NFATC3 then translocates to the nucleus where it subsequently promotes the transcription of the smooth muscle hypertrophy and differentiation marker ACTA2.</text>
</comment>
<dbReference type="GO" id="GO:0031707">
    <property type="term" value="F:endothelin A receptor binding"/>
    <property type="evidence" value="ECO:0007669"/>
    <property type="project" value="TreeGrafter"/>
</dbReference>
<feature type="domain" description="Endothelin-like toxin" evidence="8">
    <location>
        <begin position="88"/>
        <end position="109"/>
    </location>
</feature>
<evidence type="ECO:0000256" key="3">
    <source>
        <dbReference type="ARBA" id="ARBA00022525"/>
    </source>
</evidence>
<dbReference type="GO" id="GO:0005615">
    <property type="term" value="C:extracellular space"/>
    <property type="evidence" value="ECO:0007669"/>
    <property type="project" value="TreeGrafter"/>
</dbReference>
<dbReference type="PRINTS" id="PR00365">
    <property type="entry name" value="ENDOTHELIN"/>
</dbReference>
<dbReference type="PANTHER" id="PTHR13874:SF10">
    <property type="entry name" value="ENDOTHELIN-1"/>
    <property type="match status" value="1"/>
</dbReference>
<dbReference type="GO" id="GO:0031708">
    <property type="term" value="F:endothelin B receptor binding"/>
    <property type="evidence" value="ECO:0007669"/>
    <property type="project" value="TreeGrafter"/>
</dbReference>
<evidence type="ECO:0000256" key="1">
    <source>
        <dbReference type="ARBA" id="ARBA00004613"/>
    </source>
</evidence>
<sequence length="166" mass="18745">CASRWLVSFAPMGIETAVATTATPVPVRHIRNKRCSCATFLDKECVYFCHLDIIWVNTPERVVSYGLGNASRKKRAIKDPEVPRQDPRCKCVSEDDGTCTSFCQLENHLRYNTLQNISTPLYLVLTSPCRSGIIVFRNLTPLRDCSVTSPFTYHVFRNLTPVSLLC</sequence>
<feature type="domain" description="Endothelin-like toxin" evidence="8">
    <location>
        <begin position="34"/>
        <end position="55"/>
    </location>
</feature>
<keyword evidence="4" id="KW-0838">Vasoactive</keyword>
<dbReference type="GO" id="GO:0006874">
    <property type="term" value="P:intracellular calcium ion homeostasis"/>
    <property type="evidence" value="ECO:0007669"/>
    <property type="project" value="TreeGrafter"/>
</dbReference>